<gene>
    <name evidence="4" type="primary">dhaL_1</name>
    <name evidence="4" type="ORF">GCM10008906_16160</name>
</gene>
<evidence type="ECO:0000313" key="5">
    <source>
        <dbReference type="Proteomes" id="UP001501510"/>
    </source>
</evidence>
<organism evidence="4 5">
    <name type="scientific">Clostridium oceanicum</name>
    <dbReference type="NCBI Taxonomy" id="1543"/>
    <lineage>
        <taxon>Bacteria</taxon>
        <taxon>Bacillati</taxon>
        <taxon>Bacillota</taxon>
        <taxon>Clostridia</taxon>
        <taxon>Eubacteriales</taxon>
        <taxon>Clostridiaceae</taxon>
        <taxon>Clostridium</taxon>
    </lineage>
</organism>
<dbReference type="GO" id="GO:0016301">
    <property type="term" value="F:kinase activity"/>
    <property type="evidence" value="ECO:0007669"/>
    <property type="project" value="UniProtKB-KW"/>
</dbReference>
<dbReference type="PANTHER" id="PTHR28629">
    <property type="entry name" value="TRIOKINASE/FMN CYCLASE"/>
    <property type="match status" value="1"/>
</dbReference>
<dbReference type="RefSeq" id="WP_343760599.1">
    <property type="nucleotide sequence ID" value="NZ_BAAACG010000008.1"/>
</dbReference>
<dbReference type="Gene3D" id="1.25.40.340">
    <property type="match status" value="1"/>
</dbReference>
<keyword evidence="1" id="KW-0808">Transferase</keyword>
<feature type="domain" description="DhaL" evidence="3">
    <location>
        <begin position="6"/>
        <end position="206"/>
    </location>
</feature>
<dbReference type="InterPro" id="IPR050861">
    <property type="entry name" value="Dihydroxyacetone_Kinase"/>
</dbReference>
<dbReference type="EMBL" id="BAAACG010000008">
    <property type="protein sequence ID" value="GAA0738597.1"/>
    <property type="molecule type" value="Genomic_DNA"/>
</dbReference>
<dbReference type="SUPFAM" id="SSF101473">
    <property type="entry name" value="DhaL-like"/>
    <property type="match status" value="1"/>
</dbReference>
<accession>A0ABN1JFJ6</accession>
<dbReference type="Proteomes" id="UP001501510">
    <property type="component" value="Unassembled WGS sequence"/>
</dbReference>
<dbReference type="InterPro" id="IPR012737">
    <property type="entry name" value="DhaK_L_YcgS"/>
</dbReference>
<dbReference type="PROSITE" id="PS51480">
    <property type="entry name" value="DHAL"/>
    <property type="match status" value="1"/>
</dbReference>
<keyword evidence="5" id="KW-1185">Reference proteome</keyword>
<comment type="caution">
    <text evidence="4">The sequence shown here is derived from an EMBL/GenBank/DDBJ whole genome shotgun (WGS) entry which is preliminary data.</text>
</comment>
<reference evidence="4 5" key="1">
    <citation type="journal article" date="2019" name="Int. J. Syst. Evol. Microbiol.">
        <title>The Global Catalogue of Microorganisms (GCM) 10K type strain sequencing project: providing services to taxonomists for standard genome sequencing and annotation.</title>
        <authorList>
            <consortium name="The Broad Institute Genomics Platform"/>
            <consortium name="The Broad Institute Genome Sequencing Center for Infectious Disease"/>
            <person name="Wu L."/>
            <person name="Ma J."/>
        </authorList>
    </citation>
    <scope>NUCLEOTIDE SEQUENCE [LARGE SCALE GENOMIC DNA]</scope>
    <source>
        <strain evidence="4 5">JCM 1407</strain>
    </source>
</reference>
<evidence type="ECO:0000256" key="2">
    <source>
        <dbReference type="ARBA" id="ARBA00022777"/>
    </source>
</evidence>
<dbReference type="InterPro" id="IPR036117">
    <property type="entry name" value="DhaL_dom_sf"/>
</dbReference>
<name>A0ABN1JFJ6_9CLOT</name>
<evidence type="ECO:0000313" key="4">
    <source>
        <dbReference type="EMBL" id="GAA0738597.1"/>
    </source>
</evidence>
<protein>
    <submittedName>
        <fullName evidence="4">Dihydroxyacetone kinase subunit DhaL</fullName>
    </submittedName>
</protein>
<dbReference type="NCBIfam" id="TIGR02365">
    <property type="entry name" value="dha_L_ycgS"/>
    <property type="match status" value="1"/>
</dbReference>
<evidence type="ECO:0000256" key="1">
    <source>
        <dbReference type="ARBA" id="ARBA00022679"/>
    </source>
</evidence>
<dbReference type="PANTHER" id="PTHR28629:SF4">
    <property type="entry name" value="TRIOKINASE_FMN CYCLASE"/>
    <property type="match status" value="1"/>
</dbReference>
<proteinExistence type="predicted"/>
<sequence length="210" mass="22554">MAVNACDLKNIFKNISKVIEENEKFLSELDGAIGDGDHGFNMNKGFKAVIEKIDSIEDKDIGKLLKTVGMTLVTNVGGASGPLYGTAFMYSGKKLAGKEELNIEDLVVILEESLNGIKVRGKAETGEKTMVDSISPALDALKESLNNGLDSKEAMKNVVDAAQKGVEYTKDIIATKGRASYLGERSIGHQDPGATSSYLILKSIYETITT</sequence>
<evidence type="ECO:0000259" key="3">
    <source>
        <dbReference type="PROSITE" id="PS51480"/>
    </source>
</evidence>
<dbReference type="SMART" id="SM01120">
    <property type="entry name" value="Dak2"/>
    <property type="match status" value="1"/>
</dbReference>
<keyword evidence="2 4" id="KW-0418">Kinase</keyword>
<dbReference type="Pfam" id="PF02734">
    <property type="entry name" value="Dak2"/>
    <property type="match status" value="1"/>
</dbReference>
<dbReference type="InterPro" id="IPR004007">
    <property type="entry name" value="DhaL_dom"/>
</dbReference>